<keyword evidence="9 15" id="KW-0547">Nucleotide-binding</keyword>
<evidence type="ECO:0000256" key="1">
    <source>
        <dbReference type="ARBA" id="ARBA00004496"/>
    </source>
</evidence>
<evidence type="ECO:0000256" key="7">
    <source>
        <dbReference type="ARBA" id="ARBA00022598"/>
    </source>
</evidence>
<comment type="pathway">
    <text evidence="2 15">Cofactor biosynthesis; (R)-pantothenate biosynthesis; (R)-pantothenate from (R)-pantoate and beta-alanine: step 1/1.</text>
</comment>
<dbReference type="InterPro" id="IPR014729">
    <property type="entry name" value="Rossmann-like_a/b/a_fold"/>
</dbReference>
<evidence type="ECO:0000256" key="4">
    <source>
        <dbReference type="ARBA" id="ARBA00012219"/>
    </source>
</evidence>
<evidence type="ECO:0000256" key="15">
    <source>
        <dbReference type="HAMAP-Rule" id="MF_00158"/>
    </source>
</evidence>
<dbReference type="GO" id="GO:0005524">
    <property type="term" value="F:ATP binding"/>
    <property type="evidence" value="ECO:0007669"/>
    <property type="project" value="UniProtKB-KW"/>
</dbReference>
<comment type="miscellaneous">
    <text evidence="15">The reaction proceeds by a bi uni uni bi ping pong mechanism.</text>
</comment>
<feature type="binding site" evidence="15">
    <location>
        <position position="170"/>
    </location>
    <ligand>
        <name>(R)-pantoate</name>
        <dbReference type="ChEBI" id="CHEBI:15980"/>
    </ligand>
</feature>
<evidence type="ECO:0000256" key="12">
    <source>
        <dbReference type="ARBA" id="ARBA00048258"/>
    </source>
</evidence>
<evidence type="ECO:0000256" key="9">
    <source>
        <dbReference type="ARBA" id="ARBA00022741"/>
    </source>
</evidence>
<dbReference type="Gene3D" id="3.40.50.620">
    <property type="entry name" value="HUPs"/>
    <property type="match status" value="1"/>
</dbReference>
<dbReference type="PANTHER" id="PTHR21299:SF1">
    <property type="entry name" value="PANTOATE--BETA-ALANINE LIGASE"/>
    <property type="match status" value="1"/>
</dbReference>
<evidence type="ECO:0000313" key="17">
    <source>
        <dbReference type="Proteomes" id="UP000186104"/>
    </source>
</evidence>
<dbReference type="CDD" id="cd00560">
    <property type="entry name" value="PanC"/>
    <property type="match status" value="1"/>
</dbReference>
<dbReference type="AlphaFoldDB" id="A0A173LLE3"/>
<dbReference type="UniPathway" id="UPA00028">
    <property type="reaction ID" value="UER00005"/>
</dbReference>
<feature type="binding site" evidence="15">
    <location>
        <begin position="46"/>
        <end position="53"/>
    </location>
    <ligand>
        <name>ATP</name>
        <dbReference type="ChEBI" id="CHEBI:30616"/>
    </ligand>
</feature>
<feature type="binding site" evidence="15">
    <location>
        <begin position="201"/>
        <end position="204"/>
    </location>
    <ligand>
        <name>ATP</name>
        <dbReference type="ChEBI" id="CHEBI:30616"/>
    </ligand>
</feature>
<evidence type="ECO:0000256" key="2">
    <source>
        <dbReference type="ARBA" id="ARBA00004990"/>
    </source>
</evidence>
<evidence type="ECO:0000256" key="6">
    <source>
        <dbReference type="ARBA" id="ARBA00022490"/>
    </source>
</evidence>
<keyword evidence="7 15" id="KW-0436">Ligase</keyword>
<feature type="active site" description="Proton donor" evidence="15">
    <location>
        <position position="53"/>
    </location>
</feature>
<proteinExistence type="inferred from homology"/>
<comment type="subunit">
    <text evidence="15">Homodimer.</text>
</comment>
<dbReference type="PANTHER" id="PTHR21299">
    <property type="entry name" value="CYTIDYLATE KINASE/PANTOATE-BETA-ALANINE LIGASE"/>
    <property type="match status" value="1"/>
</dbReference>
<dbReference type="EMBL" id="CP015961">
    <property type="protein sequence ID" value="ANI91420.1"/>
    <property type="molecule type" value="Genomic_DNA"/>
</dbReference>
<dbReference type="NCBIfam" id="TIGR00018">
    <property type="entry name" value="panC"/>
    <property type="match status" value="1"/>
</dbReference>
<evidence type="ECO:0000256" key="3">
    <source>
        <dbReference type="ARBA" id="ARBA00009256"/>
    </source>
</evidence>
<dbReference type="GO" id="GO:0015940">
    <property type="term" value="P:pantothenate biosynthetic process"/>
    <property type="evidence" value="ECO:0007669"/>
    <property type="project" value="UniProtKB-UniRule"/>
</dbReference>
<dbReference type="KEGG" id="dtm:BJL86_0618"/>
<dbReference type="Pfam" id="PF02569">
    <property type="entry name" value="Pantoate_ligase"/>
    <property type="match status" value="1"/>
</dbReference>
<evidence type="ECO:0000313" key="16">
    <source>
        <dbReference type="EMBL" id="ANI91420.1"/>
    </source>
</evidence>
<feature type="binding site" evidence="15">
    <location>
        <position position="193"/>
    </location>
    <ligand>
        <name>ATP</name>
        <dbReference type="ChEBI" id="CHEBI:30616"/>
    </ligand>
</feature>
<evidence type="ECO:0000256" key="8">
    <source>
        <dbReference type="ARBA" id="ARBA00022655"/>
    </source>
</evidence>
<comment type="function">
    <text evidence="13 15">Catalyzes the condensation of pantoate with beta-alanine in an ATP-dependent reaction via a pantoyl-adenylate intermediate.</text>
</comment>
<dbReference type="FunFam" id="3.40.50.620:FF:000114">
    <property type="entry name" value="Pantothenate synthetase"/>
    <property type="match status" value="1"/>
</dbReference>
<evidence type="ECO:0000256" key="11">
    <source>
        <dbReference type="ARBA" id="ARBA00032806"/>
    </source>
</evidence>
<name>A0A173LLE3_9ACTN</name>
<evidence type="ECO:0000256" key="13">
    <source>
        <dbReference type="ARBA" id="ARBA00055042"/>
    </source>
</evidence>
<dbReference type="RefSeq" id="WP_075844815.1">
    <property type="nucleotide sequence ID" value="NZ_CP015961.1"/>
</dbReference>
<evidence type="ECO:0000256" key="5">
    <source>
        <dbReference type="ARBA" id="ARBA00014155"/>
    </source>
</evidence>
<evidence type="ECO:0000256" key="10">
    <source>
        <dbReference type="ARBA" id="ARBA00022840"/>
    </source>
</evidence>
<comment type="similarity">
    <text evidence="3 15">Belongs to the pantothenate synthetase family.</text>
</comment>
<keyword evidence="17" id="KW-1185">Reference proteome</keyword>
<dbReference type="STRING" id="499555.BJL86_0618"/>
<dbReference type="GO" id="GO:0004592">
    <property type="term" value="F:pantoate-beta-alanine ligase activity"/>
    <property type="evidence" value="ECO:0007669"/>
    <property type="project" value="UniProtKB-UniRule"/>
</dbReference>
<evidence type="ECO:0000256" key="14">
    <source>
        <dbReference type="ARBA" id="ARBA00077433"/>
    </source>
</evidence>
<dbReference type="InterPro" id="IPR003721">
    <property type="entry name" value="Pantoate_ligase"/>
</dbReference>
<gene>
    <name evidence="15" type="primary">panC</name>
    <name evidence="16" type="ORF">BJL86_0618</name>
</gene>
<protein>
    <recommendedName>
        <fullName evidence="5 15">Pantothenate synthetase</fullName>
        <shortName evidence="15">PS</shortName>
        <ecNumber evidence="4 15">6.3.2.1</ecNumber>
    </recommendedName>
    <alternativeName>
        <fullName evidence="14 15">Pantoate--beta-alanine ligase</fullName>
    </alternativeName>
    <alternativeName>
        <fullName evidence="11 15">Pantoate-activating enzyme</fullName>
    </alternativeName>
</protein>
<feature type="binding site" evidence="15">
    <location>
        <position position="78"/>
    </location>
    <ligand>
        <name>beta-alanine</name>
        <dbReference type="ChEBI" id="CHEBI:57966"/>
    </ligand>
</feature>
<keyword evidence="10 15" id="KW-0067">ATP-binding</keyword>
<dbReference type="SUPFAM" id="SSF52374">
    <property type="entry name" value="Nucleotidylyl transferase"/>
    <property type="match status" value="1"/>
</dbReference>
<keyword evidence="6 15" id="KW-0963">Cytoplasm</keyword>
<dbReference type="Proteomes" id="UP000186104">
    <property type="component" value="Chromosome"/>
</dbReference>
<keyword evidence="8 15" id="KW-0566">Pantothenate biosynthesis</keyword>
<dbReference type="EC" id="6.3.2.1" evidence="4 15"/>
<dbReference type="GO" id="GO:0005829">
    <property type="term" value="C:cytosol"/>
    <property type="evidence" value="ECO:0007669"/>
    <property type="project" value="TreeGrafter"/>
</dbReference>
<dbReference type="InterPro" id="IPR042176">
    <property type="entry name" value="Pantoate_ligase_C"/>
</dbReference>
<feature type="binding site" evidence="15">
    <location>
        <position position="78"/>
    </location>
    <ligand>
        <name>(R)-pantoate</name>
        <dbReference type="ChEBI" id="CHEBI:15980"/>
    </ligand>
</feature>
<accession>A0A173LLE3</accession>
<dbReference type="Gene3D" id="3.30.1300.10">
    <property type="entry name" value="Pantoate-beta-alanine ligase, C-terminal domain"/>
    <property type="match status" value="1"/>
</dbReference>
<dbReference type="HAMAP" id="MF_00158">
    <property type="entry name" value="PanC"/>
    <property type="match status" value="1"/>
</dbReference>
<feature type="binding site" evidence="15">
    <location>
        <begin position="164"/>
        <end position="167"/>
    </location>
    <ligand>
        <name>ATP</name>
        <dbReference type="ChEBI" id="CHEBI:30616"/>
    </ligand>
</feature>
<sequence length="294" mass="31272">MTAGGRPTGPGFRPGELTVHHSARQLQRTTAALRTAGKQVVLVPTMGALHDGHLRLVEMARRVPGAVVVVSIFVNPLQFGEGEDLEAYPRTLDADIEALRETGAELVFAPNAAEMYPQGARTTLSAGPLATELEGAVRPGHFDGMLTVVHKLFNIVRPHRAIFGEKDYQQLVLIRQMVADLDMEVSVSGVPTVRESDGLAMSSRNRYLDPEQREQAVALSAALVAGAHAAPRGAQAAVDTARSVLAEAPGLEIQYLEARSPDLGEAPDSGEARLLAAVTLGSVRLIDNVGITIE</sequence>
<organism evidence="16 17">
    <name type="scientific">Dietzia timorensis</name>
    <dbReference type="NCBI Taxonomy" id="499555"/>
    <lineage>
        <taxon>Bacteria</taxon>
        <taxon>Bacillati</taxon>
        <taxon>Actinomycetota</taxon>
        <taxon>Actinomycetes</taxon>
        <taxon>Mycobacteriales</taxon>
        <taxon>Dietziaceae</taxon>
        <taxon>Dietzia</taxon>
    </lineage>
</organism>
<dbReference type="OrthoDB" id="9773087at2"/>
<comment type="catalytic activity">
    <reaction evidence="12 15">
        <text>(R)-pantoate + beta-alanine + ATP = (R)-pantothenate + AMP + diphosphate + H(+)</text>
        <dbReference type="Rhea" id="RHEA:10912"/>
        <dbReference type="ChEBI" id="CHEBI:15378"/>
        <dbReference type="ChEBI" id="CHEBI:15980"/>
        <dbReference type="ChEBI" id="CHEBI:29032"/>
        <dbReference type="ChEBI" id="CHEBI:30616"/>
        <dbReference type="ChEBI" id="CHEBI:33019"/>
        <dbReference type="ChEBI" id="CHEBI:57966"/>
        <dbReference type="ChEBI" id="CHEBI:456215"/>
        <dbReference type="EC" id="6.3.2.1"/>
    </reaction>
</comment>
<comment type="subcellular location">
    <subcellularLocation>
        <location evidence="1 15">Cytoplasm</location>
    </subcellularLocation>
</comment>
<reference evidence="16 17" key="1">
    <citation type="submission" date="2016-06" db="EMBL/GenBank/DDBJ databases">
        <title>Complete genome sequence of a saline-alkali tolerant type strain Dietzia timorensis ID05-A0528T.</title>
        <authorList>
            <person name="Wu X."/>
        </authorList>
    </citation>
    <scope>NUCLEOTIDE SEQUENCE [LARGE SCALE GENOMIC DNA]</scope>
    <source>
        <strain evidence="16 17">ID05-A0528</strain>
    </source>
</reference>